<dbReference type="WBParaSite" id="Minc3s00604g14996">
    <property type="protein sequence ID" value="Minc3s00604g14996"/>
    <property type="gene ID" value="Minc3s00604g14996"/>
</dbReference>
<organism evidence="1 2">
    <name type="scientific">Meloidogyne incognita</name>
    <name type="common">Southern root-knot nematode worm</name>
    <name type="synonym">Oxyuris incognita</name>
    <dbReference type="NCBI Taxonomy" id="6306"/>
    <lineage>
        <taxon>Eukaryota</taxon>
        <taxon>Metazoa</taxon>
        <taxon>Ecdysozoa</taxon>
        <taxon>Nematoda</taxon>
        <taxon>Chromadorea</taxon>
        <taxon>Rhabditida</taxon>
        <taxon>Tylenchina</taxon>
        <taxon>Tylenchomorpha</taxon>
        <taxon>Tylenchoidea</taxon>
        <taxon>Meloidogynidae</taxon>
        <taxon>Meloidogyninae</taxon>
        <taxon>Meloidogyne</taxon>
        <taxon>Meloidogyne incognita group</taxon>
    </lineage>
</organism>
<evidence type="ECO:0000313" key="2">
    <source>
        <dbReference type="WBParaSite" id="Minc3s00604g14996"/>
    </source>
</evidence>
<accession>A0A914LL42</accession>
<reference evidence="2" key="1">
    <citation type="submission" date="2022-11" db="UniProtKB">
        <authorList>
            <consortium name="WormBaseParasite"/>
        </authorList>
    </citation>
    <scope>IDENTIFICATION</scope>
</reference>
<dbReference type="Proteomes" id="UP000887563">
    <property type="component" value="Unplaced"/>
</dbReference>
<name>A0A914LL42_MELIC</name>
<protein>
    <submittedName>
        <fullName evidence="2">Uncharacterized protein</fullName>
    </submittedName>
</protein>
<evidence type="ECO:0000313" key="1">
    <source>
        <dbReference type="Proteomes" id="UP000887563"/>
    </source>
</evidence>
<dbReference type="AlphaFoldDB" id="A0A914LL42"/>
<keyword evidence="1" id="KW-1185">Reference proteome</keyword>
<proteinExistence type="predicted"/>
<sequence length="54" mass="6461">MYNLLVEEKLDILKFLNFTQLISFQQTNIHFKALIDRYIGILAKQKFCHISLVF</sequence>